<sequence>MKIKIVLSVLLLLVFSLFVGNWIYGKILANRLDAYLQHSSNQVDVEYEKVQVNPLWSKVIFFNFSYIDPSSHLAIASEKLSVTMKYAEVLAISKSHKVDELTKLALDFESLTIREGDALILRSQDAQFDFKGDMSKDTFEKLGDKFPDDEQYVGVALRGVKFENATSKRARYTTMLAGLQYVETVSFELSFDPENRKINVESLKMETEKLKFAGKFELAYLGQGWNDFSASEIDVEYESKITDEMSWTSFDSMESFYLQSFNSELDAKLELTEDGGLVLESSEANLALTLKGMTLAYSDQRKKNIDMSLSMLGLKSEDLKVQSFSFYSSLNAGKWTIENTKLLLPMLQANLQADIQLDGNNLKNSNIEALKMRISHIDPKLNESIGNLAGNFGIKIPRDGDDIVLEVQGSIGKPRVKGIH</sequence>
<dbReference type="RefSeq" id="WP_027471926.1">
    <property type="nucleotide sequence ID" value="NZ_BAMD01000032.1"/>
</dbReference>
<dbReference type="Proteomes" id="UP000019402">
    <property type="component" value="Unassembled WGS sequence"/>
</dbReference>
<proteinExistence type="predicted"/>
<evidence type="ECO:0008006" key="3">
    <source>
        <dbReference type="Google" id="ProtNLM"/>
    </source>
</evidence>
<name>W7YHE0_9BACT</name>
<dbReference type="OrthoDB" id="1118738at2"/>
<accession>W7YHE0</accession>
<evidence type="ECO:0000313" key="2">
    <source>
        <dbReference type="Proteomes" id="UP000019402"/>
    </source>
</evidence>
<dbReference type="AlphaFoldDB" id="W7YHE0"/>
<protein>
    <recommendedName>
        <fullName evidence="3">AsmA-like C-terminal domain-containing protein</fullName>
    </recommendedName>
</protein>
<keyword evidence="2" id="KW-1185">Reference proteome</keyword>
<comment type="caution">
    <text evidence="1">The sequence shown here is derived from an EMBL/GenBank/DDBJ whole genome shotgun (WGS) entry which is preliminary data.</text>
</comment>
<organism evidence="1 2">
    <name type="scientific">Saccharicrinis fermentans DSM 9555 = JCM 21142</name>
    <dbReference type="NCBI Taxonomy" id="869213"/>
    <lineage>
        <taxon>Bacteria</taxon>
        <taxon>Pseudomonadati</taxon>
        <taxon>Bacteroidota</taxon>
        <taxon>Bacteroidia</taxon>
        <taxon>Marinilabiliales</taxon>
        <taxon>Marinilabiliaceae</taxon>
        <taxon>Saccharicrinis</taxon>
    </lineage>
</organism>
<reference evidence="1 2" key="1">
    <citation type="journal article" date="2014" name="Genome Announc.">
        <title>Draft Genome Sequence of Cytophaga fermentans JCM 21142T, a Facultative Anaerobe Isolated from Marine Mud.</title>
        <authorList>
            <person name="Starns D."/>
            <person name="Oshima K."/>
            <person name="Suda W."/>
            <person name="Iino T."/>
            <person name="Yuki M."/>
            <person name="Inoue J."/>
            <person name="Kitamura K."/>
            <person name="Iida T."/>
            <person name="Darby A."/>
            <person name="Hattori M."/>
            <person name="Ohkuma M."/>
        </authorList>
    </citation>
    <scope>NUCLEOTIDE SEQUENCE [LARGE SCALE GENOMIC DNA]</scope>
    <source>
        <strain evidence="1 2">JCM 21142</strain>
    </source>
</reference>
<evidence type="ECO:0000313" key="1">
    <source>
        <dbReference type="EMBL" id="GAF03856.1"/>
    </source>
</evidence>
<dbReference type="STRING" id="869213.GCA_000517085_02298"/>
<dbReference type="EMBL" id="BAMD01000032">
    <property type="protein sequence ID" value="GAF03856.1"/>
    <property type="molecule type" value="Genomic_DNA"/>
</dbReference>
<gene>
    <name evidence="1" type="ORF">JCM21142_72543</name>
</gene>